<name>A0A8I2C685_BRAEL</name>
<accession>A0A8I2C685</accession>
<dbReference type="Proteomes" id="UP000673383">
    <property type="component" value="Unassembled WGS sequence"/>
</dbReference>
<comment type="caution">
    <text evidence="2">The sequence shown here is derived from an EMBL/GenBank/DDBJ whole genome shotgun (WGS) entry which is preliminary data.</text>
</comment>
<proteinExistence type="predicted"/>
<evidence type="ECO:0000256" key="1">
    <source>
        <dbReference type="SAM" id="MobiDB-lite"/>
    </source>
</evidence>
<dbReference type="AlphaFoldDB" id="A0A8I2C685"/>
<evidence type="ECO:0000313" key="2">
    <source>
        <dbReference type="EMBL" id="MBP1296634.1"/>
    </source>
</evidence>
<sequence>MNDTTTGAGAADPNAGATSQAQPQPGNSNGRSAPLALPPIFDRMPSYTMRKNVRAVKISGVSAGSDEKTKLHFHGGYFPAVEVEAHHDPLLGSAEVNHYLVIEEDGSHHVVPAEQFEQHFKLA</sequence>
<protein>
    <submittedName>
        <fullName evidence="2">Uncharacterized protein</fullName>
    </submittedName>
</protein>
<dbReference type="RefSeq" id="WP_209944687.1">
    <property type="nucleotide sequence ID" value="NZ_JAFICZ010000001.1"/>
</dbReference>
<organism evidence="2 3">
    <name type="scientific">Bradyrhizobium elkanii</name>
    <dbReference type="NCBI Taxonomy" id="29448"/>
    <lineage>
        <taxon>Bacteria</taxon>
        <taxon>Pseudomonadati</taxon>
        <taxon>Pseudomonadota</taxon>
        <taxon>Alphaproteobacteria</taxon>
        <taxon>Hyphomicrobiales</taxon>
        <taxon>Nitrobacteraceae</taxon>
        <taxon>Bradyrhizobium</taxon>
    </lineage>
</organism>
<feature type="region of interest" description="Disordered" evidence="1">
    <location>
        <begin position="1"/>
        <end position="39"/>
    </location>
</feature>
<feature type="compositionally biased region" description="Polar residues" evidence="1">
    <location>
        <begin position="16"/>
        <end position="31"/>
    </location>
</feature>
<reference evidence="2" key="1">
    <citation type="submission" date="2021-02" db="EMBL/GenBank/DDBJ databases">
        <title>Genomic Encyclopedia of Type Strains, Phase IV (KMG-V): Genome sequencing to study the core and pangenomes of soil and plant-associated prokaryotes.</title>
        <authorList>
            <person name="Whitman W."/>
        </authorList>
    </citation>
    <scope>NUCLEOTIDE SEQUENCE</scope>
    <source>
        <strain evidence="2">USDA 406</strain>
    </source>
</reference>
<gene>
    <name evidence="2" type="ORF">JOH49_006387</name>
</gene>
<dbReference type="EMBL" id="JAFICZ010000001">
    <property type="protein sequence ID" value="MBP1296634.1"/>
    <property type="molecule type" value="Genomic_DNA"/>
</dbReference>
<evidence type="ECO:0000313" key="3">
    <source>
        <dbReference type="Proteomes" id="UP000673383"/>
    </source>
</evidence>